<accession>A0A7R9LDB8</accession>
<feature type="domain" description="Ubinuclein middle" evidence="4">
    <location>
        <begin position="337"/>
        <end position="456"/>
    </location>
</feature>
<feature type="region of interest" description="Disordered" evidence="2">
    <location>
        <begin position="90"/>
        <end position="109"/>
    </location>
</feature>
<dbReference type="PANTHER" id="PTHR21669">
    <property type="entry name" value="CAPZ-INTERACTING PROTEIN AND RELATED PROTEINS"/>
    <property type="match status" value="1"/>
</dbReference>
<proteinExistence type="predicted"/>
<reference evidence="5" key="1">
    <citation type="submission" date="2020-11" db="EMBL/GenBank/DDBJ databases">
        <authorList>
            <person name="Tran Van P."/>
        </authorList>
    </citation>
    <scope>NUCLEOTIDE SEQUENCE</scope>
</reference>
<feature type="compositionally biased region" description="Polar residues" evidence="2">
    <location>
        <begin position="15"/>
        <end position="29"/>
    </location>
</feature>
<organism evidence="5">
    <name type="scientific">Medioppia subpectinata</name>
    <dbReference type="NCBI Taxonomy" id="1979941"/>
    <lineage>
        <taxon>Eukaryota</taxon>
        <taxon>Metazoa</taxon>
        <taxon>Ecdysozoa</taxon>
        <taxon>Arthropoda</taxon>
        <taxon>Chelicerata</taxon>
        <taxon>Arachnida</taxon>
        <taxon>Acari</taxon>
        <taxon>Acariformes</taxon>
        <taxon>Sarcoptiformes</taxon>
        <taxon>Oribatida</taxon>
        <taxon>Brachypylina</taxon>
        <taxon>Oppioidea</taxon>
        <taxon>Oppiidae</taxon>
        <taxon>Medioppia</taxon>
    </lineage>
</organism>
<evidence type="ECO:0008006" key="7">
    <source>
        <dbReference type="Google" id="ProtNLM"/>
    </source>
</evidence>
<evidence type="ECO:0000313" key="5">
    <source>
        <dbReference type="EMBL" id="CAD7638508.1"/>
    </source>
</evidence>
<gene>
    <name evidence="5" type="ORF">OSB1V03_LOCUS17419</name>
</gene>
<feature type="region of interest" description="Disordered" evidence="2">
    <location>
        <begin position="1"/>
        <end position="49"/>
    </location>
</feature>
<dbReference type="Proteomes" id="UP000759131">
    <property type="component" value="Unassembled WGS sequence"/>
</dbReference>
<feature type="region of interest" description="Disordered" evidence="2">
    <location>
        <begin position="249"/>
        <end position="272"/>
    </location>
</feature>
<dbReference type="GO" id="GO:0006325">
    <property type="term" value="P:chromatin organization"/>
    <property type="evidence" value="ECO:0007669"/>
    <property type="project" value="TreeGrafter"/>
</dbReference>
<dbReference type="Pfam" id="PF08729">
    <property type="entry name" value="HUN"/>
    <property type="match status" value="1"/>
</dbReference>
<feature type="compositionally biased region" description="Basic and acidic residues" evidence="2">
    <location>
        <begin position="38"/>
        <end position="48"/>
    </location>
</feature>
<keyword evidence="1" id="KW-0597">Phosphoprotein</keyword>
<feature type="compositionally biased region" description="Low complexity" evidence="2">
    <location>
        <begin position="259"/>
        <end position="271"/>
    </location>
</feature>
<evidence type="ECO:0000259" key="3">
    <source>
        <dbReference type="Pfam" id="PF08729"/>
    </source>
</evidence>
<dbReference type="AlphaFoldDB" id="A0A7R9LDB8"/>
<feature type="non-terminal residue" evidence="5">
    <location>
        <position position="1"/>
    </location>
</feature>
<name>A0A7R9LDB8_9ACAR</name>
<dbReference type="PANTHER" id="PTHR21669:SF28">
    <property type="entry name" value="YEMANUCLEIN"/>
    <property type="match status" value="1"/>
</dbReference>
<dbReference type="EMBL" id="OC875515">
    <property type="protein sequence ID" value="CAD7638508.1"/>
    <property type="molecule type" value="Genomic_DNA"/>
</dbReference>
<dbReference type="InterPro" id="IPR014840">
    <property type="entry name" value="HRD"/>
</dbReference>
<feature type="compositionally biased region" description="Acidic residues" evidence="2">
    <location>
        <begin position="92"/>
        <end position="105"/>
    </location>
</feature>
<dbReference type="GO" id="GO:0005634">
    <property type="term" value="C:nucleus"/>
    <property type="evidence" value="ECO:0007669"/>
    <property type="project" value="TreeGrafter"/>
</dbReference>
<evidence type="ECO:0000256" key="2">
    <source>
        <dbReference type="SAM" id="MobiDB-lite"/>
    </source>
</evidence>
<evidence type="ECO:0000313" key="6">
    <source>
        <dbReference type="Proteomes" id="UP000759131"/>
    </source>
</evidence>
<keyword evidence="6" id="KW-1185">Reference proteome</keyword>
<evidence type="ECO:0000259" key="4">
    <source>
        <dbReference type="Pfam" id="PF14075"/>
    </source>
</evidence>
<dbReference type="EMBL" id="CAJPIZ010020940">
    <property type="protein sequence ID" value="CAG2117466.1"/>
    <property type="molecule type" value="Genomic_DNA"/>
</dbReference>
<feature type="domain" description="Hpc2-related" evidence="3">
    <location>
        <begin position="128"/>
        <end position="179"/>
    </location>
</feature>
<dbReference type="Pfam" id="PF14075">
    <property type="entry name" value="UBN_AB"/>
    <property type="match status" value="1"/>
</dbReference>
<dbReference type="OrthoDB" id="68076at2759"/>
<evidence type="ECO:0000256" key="1">
    <source>
        <dbReference type="ARBA" id="ARBA00022553"/>
    </source>
</evidence>
<dbReference type="InterPro" id="IPR026947">
    <property type="entry name" value="UBN_middle_dom"/>
</dbReference>
<sequence>MSAEPRRVSLKTVPTVGSTSDPNNRSDTTVGHKKTSKNSKETPKEPKTKRFVLTLNEDIDGCNEFSFNELLKTLDETNNFSFNELLKTLDETNNDEPNGDEDDDPMLSNDEQNLRKLEKHFQLKYGPKKRRMIEDHIDKGCGYDDTDPFIDNEEAYDELVPSTLTTKYGGFYINCGELEFRPLSPEAEGDIPEEEEDEEDNIRPVIKRKKKLKVIDAKRRRSSAELIQKNPKNNSNVQVVSKTVAQMLKHKKSNKPIASNSNNNNNNNNNNDEIEEIQLNDSEDEDFVSSSVREVVNSVAKGEDQPNGQKKAVQKVSNGSIEAEELNLDDNLYTVKLPNGLPQDLLLLIDKIKKMVQTSHDGKRNVFTTEVNKLLSEVDERSRSLPQHSKTQIFAHLASKIPVTKQTLISKTKKASIESYDYELNSAIARIVQIVESLTPHVFRVYQSAMELAKQTSE</sequence>
<protein>
    <recommendedName>
        <fullName evidence="7">Hpc2-related domain-containing protein</fullName>
    </recommendedName>
</protein>